<sequence>MEIVIHGTKGGRKIFTSNKLSGLFDVTSDSPKTSAIGQSAYAIRFISNSTIFSKYKIIRDVRGDKRTGFIAFSIFLSNNEKLSGTDIINFLDKVSEEYCQKYIIDNNLNEVNEDWTFLELLSNEYKNKIGKVSIEESENIQSGDLDDGLIYFSNNNELHKYFDQPNQEGYIPYRQVYLINKEFKDKSENPLNALRNSGVDLTGQIDLENPSYKLREFHGNAKNGVSITIKNSKGRQLCNKDKIFRKDELTVVYSKKNYKEKRITGSLLNSEEIRNFLNVSNDNKIDVLKEVELESEVKTISFEVVNKAGSRVTDAIITYKNNYKPEKQVLNNQVTFSGEDLNERWTVSAKKGDNLFSKNYIIDFDKDFQNSILIILNERRILKIIAKEAKENHLQDDSIPKFRVWIQGKGNYNENDIEFEEHELNKSYNITVEADDYERSEVQTYHPLNDGNKSLYFKLKEKKKSLVIDEKNKINDETKGIKVDKERKPTKVPKFIIFSIVSVLILTVGVWGLRQTIFKPKPIEKLISLEQISNYLESDELILDTLKLYKVNWEKQNSNKIDNWNKISDSIVSAITKRELIDKKDFEKLREVHFSNQESFEKTIHKLNETKCKLLKEKLKDIDISSLSLPEIESKIEEIINRQDSEKSRTDSHVNPGAKTPNKDREPQQNSGNVTTGGAEKKEDKGSEKTGKNTSVTSGKKADADTDGNSVNSSSDISSDIKKYLKGDEIKKIKLEEYKNTVSDPKIKESIIITLKLWELDGTDSKKKKNYLKQIENNSYLKNSKLNQFVKKIIDKNEPIIKNNIKTLKEIIDENN</sequence>
<reference evidence="3" key="1">
    <citation type="journal article" date="2019" name="Int. J. Syst. Evol. Microbiol.">
        <title>The Global Catalogue of Microorganisms (GCM) 10K type strain sequencing project: providing services to taxonomists for standard genome sequencing and annotation.</title>
        <authorList>
            <consortium name="The Broad Institute Genomics Platform"/>
            <consortium name="The Broad Institute Genome Sequencing Center for Infectious Disease"/>
            <person name="Wu L."/>
            <person name="Ma J."/>
        </authorList>
    </citation>
    <scope>NUCLEOTIDE SEQUENCE [LARGE SCALE GENOMIC DNA]</scope>
    <source>
        <strain evidence="3">JCM 17069</strain>
    </source>
</reference>
<evidence type="ECO:0000256" key="1">
    <source>
        <dbReference type="SAM" id="MobiDB-lite"/>
    </source>
</evidence>
<name>A0ABP7VUT6_9FLAO</name>
<organism evidence="2 3">
    <name type="scientific">Flavobacterium cheonanense</name>
    <dbReference type="NCBI Taxonomy" id="706183"/>
    <lineage>
        <taxon>Bacteria</taxon>
        <taxon>Pseudomonadati</taxon>
        <taxon>Bacteroidota</taxon>
        <taxon>Flavobacteriia</taxon>
        <taxon>Flavobacteriales</taxon>
        <taxon>Flavobacteriaceae</taxon>
        <taxon>Flavobacterium</taxon>
    </lineage>
</organism>
<accession>A0ABP7VUT6</accession>
<feature type="compositionally biased region" description="Basic and acidic residues" evidence="1">
    <location>
        <begin position="679"/>
        <end position="691"/>
    </location>
</feature>
<comment type="caution">
    <text evidence="2">The sequence shown here is derived from an EMBL/GenBank/DDBJ whole genome shotgun (WGS) entry which is preliminary data.</text>
</comment>
<evidence type="ECO:0000313" key="3">
    <source>
        <dbReference type="Proteomes" id="UP001500367"/>
    </source>
</evidence>
<dbReference type="RefSeq" id="WP_344816651.1">
    <property type="nucleotide sequence ID" value="NZ_BAABCT010000005.1"/>
</dbReference>
<feature type="compositionally biased region" description="Basic and acidic residues" evidence="1">
    <location>
        <begin position="640"/>
        <end position="652"/>
    </location>
</feature>
<proteinExistence type="predicted"/>
<dbReference type="Proteomes" id="UP001500367">
    <property type="component" value="Unassembled WGS sequence"/>
</dbReference>
<protein>
    <submittedName>
        <fullName evidence="2">Uncharacterized protein</fullName>
    </submittedName>
</protein>
<evidence type="ECO:0000313" key="2">
    <source>
        <dbReference type="EMBL" id="GAA4075014.1"/>
    </source>
</evidence>
<keyword evidence="3" id="KW-1185">Reference proteome</keyword>
<feature type="region of interest" description="Disordered" evidence="1">
    <location>
        <begin position="640"/>
        <end position="718"/>
    </location>
</feature>
<dbReference type="EMBL" id="BAABCT010000005">
    <property type="protein sequence ID" value="GAA4075014.1"/>
    <property type="molecule type" value="Genomic_DNA"/>
</dbReference>
<gene>
    <name evidence="2" type="ORF">GCM10022389_20830</name>
</gene>